<organism evidence="3 4">
    <name type="scientific">Sphingomonas morindae</name>
    <dbReference type="NCBI Taxonomy" id="1541170"/>
    <lineage>
        <taxon>Bacteria</taxon>
        <taxon>Pseudomonadati</taxon>
        <taxon>Pseudomonadota</taxon>
        <taxon>Alphaproteobacteria</taxon>
        <taxon>Sphingomonadales</taxon>
        <taxon>Sphingomonadaceae</taxon>
        <taxon>Sphingomonas</taxon>
    </lineage>
</organism>
<keyword evidence="1" id="KW-0472">Membrane</keyword>
<feature type="transmembrane region" description="Helical" evidence="1">
    <location>
        <begin position="214"/>
        <end position="233"/>
    </location>
</feature>
<reference evidence="3" key="1">
    <citation type="journal article" date="2022" name="Toxins">
        <title>Genomic Analysis of Sphingopyxis sp. USTB-05 for Biodegrading Cyanobacterial Hepatotoxins.</title>
        <authorList>
            <person name="Liu C."/>
            <person name="Xu Q."/>
            <person name="Zhao Z."/>
            <person name="Zhang H."/>
            <person name="Liu X."/>
            <person name="Yin C."/>
            <person name="Liu Y."/>
            <person name="Yan H."/>
        </authorList>
    </citation>
    <scope>NUCLEOTIDE SEQUENCE</scope>
    <source>
        <strain evidence="3">NBD5</strain>
    </source>
</reference>
<keyword evidence="1" id="KW-0812">Transmembrane</keyword>
<feature type="transmembrane region" description="Helical" evidence="1">
    <location>
        <begin position="43"/>
        <end position="62"/>
    </location>
</feature>
<proteinExistence type="predicted"/>
<dbReference type="InterPro" id="IPR003675">
    <property type="entry name" value="Rce1/LyrA-like_dom"/>
</dbReference>
<sequence>MPSGQARGTRASIAIQLALFLVAAALLLPAVTPADAVSGGAWIKLLFLARVVALVGLAHGMLRAQGRGWSDVGLRRPDGRRLVIALAAGLAMVMLVSPVARAVILSLGLPAPDYAAFAPIRGRLGEYLFWALPVTLGTAALGEELLFRGFVMDALQRLIGGSATAAIMAALVLQALIFGALHFYQGAGGMIVAGATGLALGLTWLLAGRTLWAGIILHALLDGFAMTAIYLGAVAT</sequence>
<dbReference type="GO" id="GO:0008237">
    <property type="term" value="F:metallopeptidase activity"/>
    <property type="evidence" value="ECO:0007669"/>
    <property type="project" value="UniProtKB-KW"/>
</dbReference>
<dbReference type="Pfam" id="PF02517">
    <property type="entry name" value="Rce1-like"/>
    <property type="match status" value="1"/>
</dbReference>
<evidence type="ECO:0000313" key="3">
    <source>
        <dbReference type="EMBL" id="USI72802.1"/>
    </source>
</evidence>
<dbReference type="RefSeq" id="WP_252166611.1">
    <property type="nucleotide sequence ID" value="NZ_CP084930.1"/>
</dbReference>
<keyword evidence="3" id="KW-0482">Metalloprotease</keyword>
<feature type="transmembrane region" description="Helical" evidence="1">
    <location>
        <begin position="82"/>
        <end position="107"/>
    </location>
</feature>
<gene>
    <name evidence="3" type="ORF">LHA26_16265</name>
</gene>
<feature type="transmembrane region" description="Helical" evidence="1">
    <location>
        <begin position="187"/>
        <end position="207"/>
    </location>
</feature>
<keyword evidence="3" id="KW-0645">Protease</keyword>
<dbReference type="Proteomes" id="UP001056937">
    <property type="component" value="Chromosome 1"/>
</dbReference>
<feature type="transmembrane region" description="Helical" evidence="1">
    <location>
        <begin position="158"/>
        <end position="181"/>
    </location>
</feature>
<dbReference type="EMBL" id="CP084930">
    <property type="protein sequence ID" value="USI72802.1"/>
    <property type="molecule type" value="Genomic_DNA"/>
</dbReference>
<evidence type="ECO:0000313" key="4">
    <source>
        <dbReference type="Proteomes" id="UP001056937"/>
    </source>
</evidence>
<feature type="domain" description="CAAX prenyl protease 2/Lysostaphin resistance protein A-like" evidence="2">
    <location>
        <begin position="128"/>
        <end position="223"/>
    </location>
</feature>
<keyword evidence="1" id="KW-1133">Transmembrane helix</keyword>
<feature type="transmembrane region" description="Helical" evidence="1">
    <location>
        <begin position="127"/>
        <end position="146"/>
    </location>
</feature>
<protein>
    <submittedName>
        <fullName evidence="3">CPBP family intramembrane metalloprotease</fullName>
    </submittedName>
</protein>
<keyword evidence="3" id="KW-0378">Hydrolase</keyword>
<name>A0ABY4X7C1_9SPHN</name>
<keyword evidence="4" id="KW-1185">Reference proteome</keyword>
<accession>A0ABY4X7C1</accession>
<evidence type="ECO:0000256" key="1">
    <source>
        <dbReference type="SAM" id="Phobius"/>
    </source>
</evidence>
<evidence type="ECO:0000259" key="2">
    <source>
        <dbReference type="Pfam" id="PF02517"/>
    </source>
</evidence>